<feature type="non-terminal residue" evidence="1">
    <location>
        <position position="1"/>
    </location>
</feature>
<proteinExistence type="predicted"/>
<gene>
    <name evidence="1" type="ORF">DCAF_LOCUS22174</name>
</gene>
<evidence type="ECO:0000313" key="2">
    <source>
        <dbReference type="Proteomes" id="UP001314170"/>
    </source>
</evidence>
<evidence type="ECO:0000313" key="1">
    <source>
        <dbReference type="EMBL" id="CAK7349457.1"/>
    </source>
</evidence>
<dbReference type="Proteomes" id="UP001314170">
    <property type="component" value="Unassembled WGS sequence"/>
</dbReference>
<comment type="caution">
    <text evidence="1">The sequence shown here is derived from an EMBL/GenBank/DDBJ whole genome shotgun (WGS) entry which is preliminary data.</text>
</comment>
<name>A0AAV1SF87_9ROSI</name>
<feature type="non-terminal residue" evidence="1">
    <location>
        <position position="52"/>
    </location>
</feature>
<keyword evidence="2" id="KW-1185">Reference proteome</keyword>
<protein>
    <submittedName>
        <fullName evidence="1">Uncharacterized protein</fullName>
    </submittedName>
</protein>
<dbReference type="AlphaFoldDB" id="A0AAV1SF87"/>
<organism evidence="1 2">
    <name type="scientific">Dovyalis caffra</name>
    <dbReference type="NCBI Taxonomy" id="77055"/>
    <lineage>
        <taxon>Eukaryota</taxon>
        <taxon>Viridiplantae</taxon>
        <taxon>Streptophyta</taxon>
        <taxon>Embryophyta</taxon>
        <taxon>Tracheophyta</taxon>
        <taxon>Spermatophyta</taxon>
        <taxon>Magnoliopsida</taxon>
        <taxon>eudicotyledons</taxon>
        <taxon>Gunneridae</taxon>
        <taxon>Pentapetalae</taxon>
        <taxon>rosids</taxon>
        <taxon>fabids</taxon>
        <taxon>Malpighiales</taxon>
        <taxon>Salicaceae</taxon>
        <taxon>Flacourtieae</taxon>
        <taxon>Dovyalis</taxon>
    </lineage>
</organism>
<reference evidence="1 2" key="1">
    <citation type="submission" date="2024-01" db="EMBL/GenBank/DDBJ databases">
        <authorList>
            <person name="Waweru B."/>
        </authorList>
    </citation>
    <scope>NUCLEOTIDE SEQUENCE [LARGE SCALE GENOMIC DNA]</scope>
</reference>
<dbReference type="EMBL" id="CAWUPB010001173">
    <property type="protein sequence ID" value="CAK7349457.1"/>
    <property type="molecule type" value="Genomic_DNA"/>
</dbReference>
<accession>A0AAV1SF87</accession>
<sequence>TPQFHKIKNSAKTIVCFKKVDQLLINENIQEITIYKHCTVSSYIISNTQQSI</sequence>